<protein>
    <submittedName>
        <fullName evidence="1">Uncharacterized protein</fullName>
    </submittedName>
</protein>
<sequence>MATATYNALTEKEKREVRMYGVTEAGMRESVESSLTFKLSGPAMIVASMMSDAQEMMAYEQPDFNVIEDQRQLLNRAKFVLFEYVMKVGE</sequence>
<proteinExistence type="predicted"/>
<gene>
    <name evidence="1" type="ORF">UFOVP1636_59</name>
</gene>
<name>A0A6J5SZ01_9CAUD</name>
<reference evidence="1" key="1">
    <citation type="submission" date="2020-05" db="EMBL/GenBank/DDBJ databases">
        <authorList>
            <person name="Chiriac C."/>
            <person name="Salcher M."/>
            <person name="Ghai R."/>
            <person name="Kavagutti S V."/>
        </authorList>
    </citation>
    <scope>NUCLEOTIDE SEQUENCE</scope>
</reference>
<accession>A0A6J5SZ01</accession>
<dbReference type="EMBL" id="LR797503">
    <property type="protein sequence ID" value="CAB4220852.1"/>
    <property type="molecule type" value="Genomic_DNA"/>
</dbReference>
<evidence type="ECO:0000313" key="1">
    <source>
        <dbReference type="EMBL" id="CAB4220852.1"/>
    </source>
</evidence>
<organism evidence="1">
    <name type="scientific">uncultured Caudovirales phage</name>
    <dbReference type="NCBI Taxonomy" id="2100421"/>
    <lineage>
        <taxon>Viruses</taxon>
        <taxon>Duplodnaviria</taxon>
        <taxon>Heunggongvirae</taxon>
        <taxon>Uroviricota</taxon>
        <taxon>Caudoviricetes</taxon>
        <taxon>Peduoviridae</taxon>
        <taxon>Maltschvirus</taxon>
        <taxon>Maltschvirus maltsch</taxon>
    </lineage>
</organism>